<proteinExistence type="inferred from homology"/>
<protein>
    <recommendedName>
        <fullName evidence="4">phosphoglycolate phosphatase</fullName>
        <ecNumber evidence="4">3.1.3.18</ecNumber>
    </recommendedName>
</protein>
<evidence type="ECO:0000313" key="5">
    <source>
        <dbReference type="EMBL" id="QDO84804.1"/>
    </source>
</evidence>
<dbReference type="EMBL" id="CP041614">
    <property type="protein sequence ID" value="QDO84804.1"/>
    <property type="molecule type" value="Genomic_DNA"/>
</dbReference>
<dbReference type="Gene3D" id="3.40.50.1000">
    <property type="entry name" value="HAD superfamily/HAD-like"/>
    <property type="match status" value="1"/>
</dbReference>
<evidence type="ECO:0000256" key="3">
    <source>
        <dbReference type="ARBA" id="ARBA00006171"/>
    </source>
</evidence>
<dbReference type="GO" id="GO:0016787">
    <property type="term" value="F:hydrolase activity"/>
    <property type="evidence" value="ECO:0007669"/>
    <property type="project" value="UniProtKB-KW"/>
</dbReference>
<dbReference type="PANTHER" id="PTHR43434:SF1">
    <property type="entry name" value="PHOSPHOGLYCOLATE PHOSPHATASE"/>
    <property type="match status" value="1"/>
</dbReference>
<comment type="catalytic activity">
    <reaction evidence="1">
        <text>2-phosphoglycolate + H2O = glycolate + phosphate</text>
        <dbReference type="Rhea" id="RHEA:14369"/>
        <dbReference type="ChEBI" id="CHEBI:15377"/>
        <dbReference type="ChEBI" id="CHEBI:29805"/>
        <dbReference type="ChEBI" id="CHEBI:43474"/>
        <dbReference type="ChEBI" id="CHEBI:58033"/>
        <dbReference type="EC" id="3.1.3.18"/>
    </reaction>
</comment>
<dbReference type="InterPro" id="IPR050155">
    <property type="entry name" value="HAD-like_hydrolase_sf"/>
</dbReference>
<keyword evidence="5" id="KW-0378">Hydrolase</keyword>
<sequence length="218" mass="24823">MEAHIVWDWNGTLLDDVHVSLEATNRALRKVNVPSLSVKEYKENYCVPVHDFYQKILSRTPTEYEWKVIGQEFNTYYKPVILTASLSNGAKEIIQRRESQSVCSLMEHHLLEEMLSTFKIDHFFNLVQGRMVALSREGKKNHLEQHIQSLSSKHHLSKDQIVLVGDANDDAEAARSLGIASILYSGGTHSYDRLKNVGVPVANTLQKAIEYADNMVNR</sequence>
<evidence type="ECO:0000256" key="1">
    <source>
        <dbReference type="ARBA" id="ARBA00000830"/>
    </source>
</evidence>
<organism evidence="5 6">
    <name type="scientific">Shewanella psychropiezotolerans</name>
    <dbReference type="NCBI Taxonomy" id="2593655"/>
    <lineage>
        <taxon>Bacteria</taxon>
        <taxon>Pseudomonadati</taxon>
        <taxon>Pseudomonadota</taxon>
        <taxon>Gammaproteobacteria</taxon>
        <taxon>Alteromonadales</taxon>
        <taxon>Shewanellaceae</taxon>
        <taxon>Shewanella</taxon>
    </lineage>
</organism>
<dbReference type="InterPro" id="IPR041492">
    <property type="entry name" value="HAD_2"/>
</dbReference>
<evidence type="ECO:0000313" key="6">
    <source>
        <dbReference type="Proteomes" id="UP000315947"/>
    </source>
</evidence>
<evidence type="ECO:0000256" key="4">
    <source>
        <dbReference type="ARBA" id="ARBA00013078"/>
    </source>
</evidence>
<dbReference type="Pfam" id="PF13419">
    <property type="entry name" value="HAD_2"/>
    <property type="match status" value="1"/>
</dbReference>
<dbReference type="InterPro" id="IPR023214">
    <property type="entry name" value="HAD_sf"/>
</dbReference>
<comment type="pathway">
    <text evidence="2">Organic acid metabolism; glycolate biosynthesis; glycolate from 2-phosphoglycolate: step 1/1.</text>
</comment>
<evidence type="ECO:0000256" key="2">
    <source>
        <dbReference type="ARBA" id="ARBA00004818"/>
    </source>
</evidence>
<dbReference type="SUPFAM" id="SSF56784">
    <property type="entry name" value="HAD-like"/>
    <property type="match status" value="1"/>
</dbReference>
<dbReference type="EC" id="3.1.3.18" evidence="4"/>
<accession>A0ABX5X0B8</accession>
<dbReference type="PANTHER" id="PTHR43434">
    <property type="entry name" value="PHOSPHOGLYCOLATE PHOSPHATASE"/>
    <property type="match status" value="1"/>
</dbReference>
<reference evidence="5 6" key="1">
    <citation type="submission" date="2019-07" db="EMBL/GenBank/DDBJ databases">
        <title>Shewanella sp. YLB-06 whole genomic sequence.</title>
        <authorList>
            <person name="Yu L."/>
        </authorList>
    </citation>
    <scope>NUCLEOTIDE SEQUENCE [LARGE SCALE GENOMIC DNA]</scope>
    <source>
        <strain evidence="5 6">YLB-06</strain>
    </source>
</reference>
<dbReference type="RefSeq" id="WP_144047155.1">
    <property type="nucleotide sequence ID" value="NZ_CP041614.1"/>
</dbReference>
<name>A0ABX5X0B8_9GAMM</name>
<gene>
    <name evidence="5" type="ORF">FM037_18250</name>
</gene>
<dbReference type="Proteomes" id="UP000315947">
    <property type="component" value="Chromosome"/>
</dbReference>
<comment type="similarity">
    <text evidence="3">Belongs to the HAD-like hydrolase superfamily. CbbY/CbbZ/Gph/YieH family.</text>
</comment>
<dbReference type="InterPro" id="IPR023198">
    <property type="entry name" value="PGP-like_dom2"/>
</dbReference>
<dbReference type="InterPro" id="IPR036412">
    <property type="entry name" value="HAD-like_sf"/>
</dbReference>
<dbReference type="Gene3D" id="1.10.150.240">
    <property type="entry name" value="Putative phosphatase, domain 2"/>
    <property type="match status" value="1"/>
</dbReference>
<keyword evidence="6" id="KW-1185">Reference proteome</keyword>